<dbReference type="InterPro" id="IPR002528">
    <property type="entry name" value="MATE_fam"/>
</dbReference>
<feature type="transmembrane region" description="Helical" evidence="10">
    <location>
        <begin position="75"/>
        <end position="95"/>
    </location>
</feature>
<evidence type="ECO:0000256" key="6">
    <source>
        <dbReference type="ARBA" id="ARBA00022989"/>
    </source>
</evidence>
<feature type="transmembrane region" description="Helical" evidence="10">
    <location>
        <begin position="107"/>
        <end position="130"/>
    </location>
</feature>
<dbReference type="CDD" id="cd13133">
    <property type="entry name" value="MATE_like_7"/>
    <property type="match status" value="1"/>
</dbReference>
<feature type="transmembrane region" description="Helical" evidence="10">
    <location>
        <begin position="415"/>
        <end position="438"/>
    </location>
</feature>
<dbReference type="GO" id="GO:0006811">
    <property type="term" value="P:monoatomic ion transport"/>
    <property type="evidence" value="ECO:0007669"/>
    <property type="project" value="UniProtKB-KW"/>
</dbReference>
<name>A0A2U1BB32_9BACT</name>
<dbReference type="GO" id="GO:0015297">
    <property type="term" value="F:antiporter activity"/>
    <property type="evidence" value="ECO:0007669"/>
    <property type="project" value="UniProtKB-KW"/>
</dbReference>
<organism evidence="12 13">
    <name type="scientific">Victivallis vadensis</name>
    <dbReference type="NCBI Taxonomy" id="172901"/>
    <lineage>
        <taxon>Bacteria</taxon>
        <taxon>Pseudomonadati</taxon>
        <taxon>Lentisphaerota</taxon>
        <taxon>Lentisphaeria</taxon>
        <taxon>Victivallales</taxon>
        <taxon>Victivallaceae</taxon>
        <taxon>Victivallis</taxon>
    </lineage>
</organism>
<comment type="subcellular location">
    <subcellularLocation>
        <location evidence="1">Cell membrane</location>
        <topology evidence="1">Multi-pass membrane protein</topology>
    </subcellularLocation>
</comment>
<keyword evidence="5 10" id="KW-0812">Transmembrane</keyword>
<dbReference type="NCBIfam" id="TIGR00797">
    <property type="entry name" value="matE"/>
    <property type="match status" value="1"/>
</dbReference>
<feature type="transmembrane region" description="Helical" evidence="10">
    <location>
        <begin position="34"/>
        <end position="55"/>
    </location>
</feature>
<dbReference type="RefSeq" id="WP_116882271.1">
    <property type="nucleotide sequence ID" value="NZ_CABMMC010000028.1"/>
</dbReference>
<reference evidence="12 13" key="1">
    <citation type="submission" date="2018-04" db="EMBL/GenBank/DDBJ databases">
        <title>Genomic Encyclopedia of Type Strains, Phase IV (KMG-IV): sequencing the most valuable type-strain genomes for metagenomic binning, comparative biology and taxonomic classification.</title>
        <authorList>
            <person name="Goeker M."/>
        </authorList>
    </citation>
    <scope>NUCLEOTIDE SEQUENCE [LARGE SCALE GENOMIC DNA]</scope>
    <source>
        <strain evidence="12 13">DSM 14823</strain>
    </source>
</reference>
<evidence type="ECO:0000313" key="12">
    <source>
        <dbReference type="EMBL" id="PVY45875.1"/>
    </source>
</evidence>
<evidence type="ECO:0000256" key="3">
    <source>
        <dbReference type="ARBA" id="ARBA00022449"/>
    </source>
</evidence>
<evidence type="ECO:0000256" key="5">
    <source>
        <dbReference type="ARBA" id="ARBA00022692"/>
    </source>
</evidence>
<dbReference type="PANTHER" id="PTHR43298:SF2">
    <property type="entry name" value="FMN_FAD EXPORTER YEEO-RELATED"/>
    <property type="match status" value="1"/>
</dbReference>
<dbReference type="GO" id="GO:0042910">
    <property type="term" value="F:xenobiotic transmembrane transporter activity"/>
    <property type="evidence" value="ECO:0007669"/>
    <property type="project" value="InterPro"/>
</dbReference>
<evidence type="ECO:0000256" key="9">
    <source>
        <dbReference type="ARBA" id="ARBA00031636"/>
    </source>
</evidence>
<sequence length="492" mass="54118">MIHLFFERLLKTFSGYFRKSELTVQGGYAEIWRIAWPLVILSASNTIMMLTNRVFLAWNSPEEIAAAMPAGQMFFTLMAFFLITTGFTATIVAQFHGANDRVGCVRAAWNGFYFGAMVAALLMFALPAGGSWIIMHNGHSAGIAQYEREYFVAMAPCAGFTCMETAFLSFFTGRGKTMLVAAVKVAGCLVCVPLNYILIFGKLGLPPLGILGGGLANSFANLFTMLTAITLFLCVKQSEYPTREHRRFHWEFVKKLVFFGAPAGLQTFIRNAAFAIVVMMIGNLGDEALAATSIALTINMLGNMPMIGLLDATSVITGQYIGRRKLNVANRIAGRSLRLLFVWMLTASLFYIFAPELLIRLFSSHNASSTGMNFEQVTANVISILHWAVIFNLLDGTRFITMGSLRGAGDTRIPLLIGMATSWLIQIPGTILLVYVIHATVSEVWMLITFYIFIDAALMLWRRGTGAWRRIKVIELPAAGGDGDEKSEAAVC</sequence>
<feature type="transmembrane region" description="Helical" evidence="10">
    <location>
        <begin position="288"/>
        <end position="316"/>
    </location>
</feature>
<comment type="caution">
    <text evidence="12">The sequence shown here is derived from an EMBL/GenBank/DDBJ whole genome shotgun (WGS) entry which is preliminary data.</text>
</comment>
<protein>
    <recommendedName>
        <fullName evidence="9">Multidrug-efflux transporter</fullName>
    </recommendedName>
</protein>
<evidence type="ECO:0000256" key="7">
    <source>
        <dbReference type="ARBA" id="ARBA00023065"/>
    </source>
</evidence>
<evidence type="ECO:0000313" key="14">
    <source>
        <dbReference type="Proteomes" id="UP000576225"/>
    </source>
</evidence>
<dbReference type="OrthoDB" id="9805232at2"/>
<dbReference type="GO" id="GO:0005886">
    <property type="term" value="C:plasma membrane"/>
    <property type="evidence" value="ECO:0007669"/>
    <property type="project" value="UniProtKB-SubCell"/>
</dbReference>
<accession>A0A2U1BB32</accession>
<keyword evidence="13" id="KW-1185">Reference proteome</keyword>
<evidence type="ECO:0000256" key="1">
    <source>
        <dbReference type="ARBA" id="ARBA00004651"/>
    </source>
</evidence>
<dbReference type="Proteomes" id="UP000245959">
    <property type="component" value="Unassembled WGS sequence"/>
</dbReference>
<evidence type="ECO:0000256" key="2">
    <source>
        <dbReference type="ARBA" id="ARBA00022448"/>
    </source>
</evidence>
<evidence type="ECO:0000313" key="11">
    <source>
        <dbReference type="EMBL" id="NMD86990.1"/>
    </source>
</evidence>
<evidence type="ECO:0000256" key="10">
    <source>
        <dbReference type="SAM" id="Phobius"/>
    </source>
</evidence>
<keyword evidence="8 10" id="KW-0472">Membrane</keyword>
<feature type="transmembrane region" description="Helical" evidence="10">
    <location>
        <begin position="444"/>
        <end position="461"/>
    </location>
</feature>
<dbReference type="GeneID" id="78293606"/>
<dbReference type="Proteomes" id="UP000576225">
    <property type="component" value="Unassembled WGS sequence"/>
</dbReference>
<feature type="transmembrane region" description="Helical" evidence="10">
    <location>
        <begin position="337"/>
        <end position="354"/>
    </location>
</feature>
<feature type="transmembrane region" description="Helical" evidence="10">
    <location>
        <begin position="150"/>
        <end position="171"/>
    </location>
</feature>
<keyword evidence="4" id="KW-1003">Cell membrane</keyword>
<dbReference type="InterPro" id="IPR048279">
    <property type="entry name" value="MdtK-like"/>
</dbReference>
<dbReference type="PANTHER" id="PTHR43298">
    <property type="entry name" value="MULTIDRUG RESISTANCE PROTEIN NORM-RELATED"/>
    <property type="match status" value="1"/>
</dbReference>
<dbReference type="PIRSF" id="PIRSF006603">
    <property type="entry name" value="DinF"/>
    <property type="match status" value="1"/>
</dbReference>
<evidence type="ECO:0000256" key="4">
    <source>
        <dbReference type="ARBA" id="ARBA00022475"/>
    </source>
</evidence>
<keyword evidence="2" id="KW-0813">Transport</keyword>
<dbReference type="AlphaFoldDB" id="A0A2U1BB32"/>
<feature type="transmembrane region" description="Helical" evidence="10">
    <location>
        <begin position="374"/>
        <end position="394"/>
    </location>
</feature>
<evidence type="ECO:0000313" key="13">
    <source>
        <dbReference type="Proteomes" id="UP000245959"/>
    </source>
</evidence>
<dbReference type="Pfam" id="PF01554">
    <property type="entry name" value="MatE"/>
    <property type="match status" value="2"/>
</dbReference>
<proteinExistence type="predicted"/>
<feature type="transmembrane region" description="Helical" evidence="10">
    <location>
        <begin position="210"/>
        <end position="235"/>
    </location>
</feature>
<dbReference type="EMBL" id="QEKH01000001">
    <property type="protein sequence ID" value="PVY45875.1"/>
    <property type="molecule type" value="Genomic_DNA"/>
</dbReference>
<gene>
    <name evidence="12" type="ORF">C8D82_10169</name>
    <name evidence="11" type="ORF">HF882_10380</name>
</gene>
<dbReference type="EMBL" id="JABAEW010000017">
    <property type="protein sequence ID" value="NMD86990.1"/>
    <property type="molecule type" value="Genomic_DNA"/>
</dbReference>
<reference evidence="11 14" key="2">
    <citation type="submission" date="2020-04" db="EMBL/GenBank/DDBJ databases">
        <authorList>
            <person name="Hitch T.C.A."/>
            <person name="Wylensek D."/>
            <person name="Clavel T."/>
        </authorList>
    </citation>
    <scope>NUCLEOTIDE SEQUENCE [LARGE SCALE GENOMIC DNA]</scope>
    <source>
        <strain evidence="11 14">COR2-253-APC-1A</strain>
    </source>
</reference>
<feature type="transmembrane region" description="Helical" evidence="10">
    <location>
        <begin position="178"/>
        <end position="198"/>
    </location>
</feature>
<keyword evidence="7" id="KW-0406">Ion transport</keyword>
<dbReference type="InterPro" id="IPR050222">
    <property type="entry name" value="MATE_MdtK"/>
</dbReference>
<keyword evidence="6 10" id="KW-1133">Transmembrane helix</keyword>
<evidence type="ECO:0000256" key="8">
    <source>
        <dbReference type="ARBA" id="ARBA00023136"/>
    </source>
</evidence>
<feature type="transmembrane region" description="Helical" evidence="10">
    <location>
        <begin position="256"/>
        <end position="282"/>
    </location>
</feature>
<keyword evidence="3" id="KW-0050">Antiport</keyword>